<evidence type="ECO:0000256" key="1">
    <source>
        <dbReference type="SAM" id="Phobius"/>
    </source>
</evidence>
<name>A0A133N7Z9_CLOPF</name>
<dbReference type="EMBL" id="LRPU01000066">
    <property type="protein sequence ID" value="KXA12407.1"/>
    <property type="molecule type" value="Genomic_DNA"/>
</dbReference>
<dbReference type="Proteomes" id="UP000070646">
    <property type="component" value="Unassembled WGS sequence"/>
</dbReference>
<keyword evidence="1" id="KW-1133">Transmembrane helix</keyword>
<protein>
    <recommendedName>
        <fullName evidence="2">DUF4179 domain-containing protein</fullName>
    </recommendedName>
</protein>
<dbReference type="PATRIC" id="fig|1502.174.peg.1360"/>
<dbReference type="Gene3D" id="2.60.40.1630">
    <property type="entry name" value="bacillus anthracis domain"/>
    <property type="match status" value="1"/>
</dbReference>
<sequence>MYKMNPKEILDTLDYLNINEIEMANVELGEMGKERIRKKIKNTIKNSRNKKIKKTAIAVTLAFGILTIGVISKPVIAANIPIIGDIYKELGFFKGFEEYTNYIGETKEVDGYKFTIDNIVGTPTDLLIGVKVESPVPLKEKVQEDNFRIDVDMSNFGINSWSSMTDINYLDEYTAVLTAEISTTENKFKELGEINLSATKVLDDETYISCNFDVKVDFNSSFRNIEKLNVNEIINEKIKIKFIEGNIMESKIWFNDLGAFEENAVFYLMVDGKAYRWWDGSGVKDTSFIIPRMVSVLNFPNVKYEDIKNAKDIKIIYGEIGEGYRENLDIKLTEREGIKYPGEINYEEDLKGGFYDVKRENGMIKFYFKSNYNPLTLFRDIKLREVKGEEKYGQSILGGFYENPEKEGEYVLEFEDIDTNNSLELVYSHRTNNLSELKDYKVIDVK</sequence>
<reference evidence="3 4" key="1">
    <citation type="submission" date="2016-01" db="EMBL/GenBank/DDBJ databases">
        <authorList>
            <person name="Oliw E.H."/>
        </authorList>
    </citation>
    <scope>NUCLEOTIDE SEQUENCE [LARGE SCALE GENOMIC DNA]</scope>
    <source>
        <strain evidence="3 4">MJR7757A</strain>
    </source>
</reference>
<dbReference type="InterPro" id="IPR025436">
    <property type="entry name" value="DUF4179"/>
</dbReference>
<dbReference type="Pfam" id="PF13786">
    <property type="entry name" value="DUF4179"/>
    <property type="match status" value="1"/>
</dbReference>
<feature type="domain" description="DUF4179" evidence="2">
    <location>
        <begin position="48"/>
        <end position="134"/>
    </location>
</feature>
<dbReference type="AlphaFoldDB" id="A0A133N7Z9"/>
<organism evidence="3 4">
    <name type="scientific">Clostridium perfringens</name>
    <dbReference type="NCBI Taxonomy" id="1502"/>
    <lineage>
        <taxon>Bacteria</taxon>
        <taxon>Bacillati</taxon>
        <taxon>Bacillota</taxon>
        <taxon>Clostridia</taxon>
        <taxon>Eubacteriales</taxon>
        <taxon>Clostridiaceae</taxon>
        <taxon>Clostridium</taxon>
    </lineage>
</organism>
<evidence type="ECO:0000259" key="2">
    <source>
        <dbReference type="Pfam" id="PF13786"/>
    </source>
</evidence>
<comment type="caution">
    <text evidence="3">The sequence shown here is derived from an EMBL/GenBank/DDBJ whole genome shotgun (WGS) entry which is preliminary data.</text>
</comment>
<evidence type="ECO:0000313" key="3">
    <source>
        <dbReference type="EMBL" id="KXA12407.1"/>
    </source>
</evidence>
<proteinExistence type="predicted"/>
<keyword evidence="1" id="KW-0812">Transmembrane</keyword>
<keyword evidence="1" id="KW-0472">Membrane</keyword>
<gene>
    <name evidence="3" type="ORF">HMPREF3222_01345</name>
</gene>
<evidence type="ECO:0000313" key="4">
    <source>
        <dbReference type="Proteomes" id="UP000070646"/>
    </source>
</evidence>
<feature type="transmembrane region" description="Helical" evidence="1">
    <location>
        <begin position="55"/>
        <end position="72"/>
    </location>
</feature>
<accession>A0A133N7Z9</accession>